<protein>
    <recommendedName>
        <fullName evidence="4">FluG domain-containing protein</fullName>
    </recommendedName>
</protein>
<feature type="compositionally biased region" description="Low complexity" evidence="1">
    <location>
        <begin position="1"/>
        <end position="17"/>
    </location>
</feature>
<evidence type="ECO:0000256" key="1">
    <source>
        <dbReference type="SAM" id="MobiDB-lite"/>
    </source>
</evidence>
<evidence type="ECO:0000313" key="3">
    <source>
        <dbReference type="Proteomes" id="UP001287286"/>
    </source>
</evidence>
<dbReference type="EMBL" id="JAWRVI010000116">
    <property type="protein sequence ID" value="KAK4076531.1"/>
    <property type="molecule type" value="Genomic_DNA"/>
</dbReference>
<reference evidence="2 3" key="1">
    <citation type="journal article" date="2024" name="Microbiol. Resour. Announc.">
        <title>Genome annotations for the ascomycete fungi Trichoderma harzianum, Trichoderma aggressivum, and Purpureocillium lilacinum.</title>
        <authorList>
            <person name="Beijen E.P.W."/>
            <person name="Ohm R.A."/>
        </authorList>
    </citation>
    <scope>NUCLEOTIDE SEQUENCE [LARGE SCALE GENOMIC DNA]</scope>
    <source>
        <strain evidence="2 3">CBS 150709</strain>
    </source>
</reference>
<evidence type="ECO:0000313" key="2">
    <source>
        <dbReference type="EMBL" id="KAK4076531.1"/>
    </source>
</evidence>
<evidence type="ECO:0008006" key="4">
    <source>
        <dbReference type="Google" id="ProtNLM"/>
    </source>
</evidence>
<gene>
    <name evidence="2" type="ORF">Purlil1_12622</name>
</gene>
<dbReference type="Proteomes" id="UP001287286">
    <property type="component" value="Unassembled WGS sequence"/>
</dbReference>
<feature type="region of interest" description="Disordered" evidence="1">
    <location>
        <begin position="218"/>
        <end position="247"/>
    </location>
</feature>
<feature type="region of interest" description="Disordered" evidence="1">
    <location>
        <begin position="1"/>
        <end position="22"/>
    </location>
</feature>
<keyword evidence="3" id="KW-1185">Reference proteome</keyword>
<sequence length="264" mass="30485">MPVTAGSDDTTATTAASHGVADQSTSVALAQQEGQRYFMRVPYSPVYRRKTFKWSHTKLLKGFGSYKPRRHLIEYAVDPEAAPHWRRYVNQYIVRHGATIHHDPEAYVHPPTRDWVDRVEEIREGRDIAAHDPHLLPRARDEHQRWRLDYRICQCSLGEEQEVGKDLHDLCGLCELFDLGIHFDNEHEQGPRFTLDTIVHDAVEEPLYAMTVRDSHRHYRRHQKRQGVPPPQWHERSPETAPTDPASDAAVAALVAEESHHCVY</sequence>
<comment type="caution">
    <text evidence="2">The sequence shown here is derived from an EMBL/GenBank/DDBJ whole genome shotgun (WGS) entry which is preliminary data.</text>
</comment>
<accession>A0ABR0BGD8</accession>
<proteinExistence type="predicted"/>
<name>A0ABR0BGD8_PURLI</name>
<organism evidence="2 3">
    <name type="scientific">Purpureocillium lilacinum</name>
    <name type="common">Paecilomyces lilacinus</name>
    <dbReference type="NCBI Taxonomy" id="33203"/>
    <lineage>
        <taxon>Eukaryota</taxon>
        <taxon>Fungi</taxon>
        <taxon>Dikarya</taxon>
        <taxon>Ascomycota</taxon>
        <taxon>Pezizomycotina</taxon>
        <taxon>Sordariomycetes</taxon>
        <taxon>Hypocreomycetidae</taxon>
        <taxon>Hypocreales</taxon>
        <taxon>Ophiocordycipitaceae</taxon>
        <taxon>Purpureocillium</taxon>
    </lineage>
</organism>